<gene>
    <name evidence="1" type="ORF">HKD39_09220</name>
</gene>
<organism evidence="1 2">
    <name type="scientific">Nakamurella aerolata</name>
    <dbReference type="NCBI Taxonomy" id="1656892"/>
    <lineage>
        <taxon>Bacteria</taxon>
        <taxon>Bacillati</taxon>
        <taxon>Actinomycetota</taxon>
        <taxon>Actinomycetes</taxon>
        <taxon>Nakamurellales</taxon>
        <taxon>Nakamurellaceae</taxon>
        <taxon>Nakamurella</taxon>
    </lineage>
</organism>
<evidence type="ECO:0000313" key="2">
    <source>
        <dbReference type="Proteomes" id="UP000562984"/>
    </source>
</evidence>
<dbReference type="Proteomes" id="UP000562984">
    <property type="component" value="Unassembled WGS sequence"/>
</dbReference>
<comment type="caution">
    <text evidence="1">The sequence shown here is derived from an EMBL/GenBank/DDBJ whole genome shotgun (WGS) entry which is preliminary data.</text>
</comment>
<protein>
    <recommendedName>
        <fullName evidence="3">Aminoglycoside phosphotransferase domain-containing protein</fullName>
    </recommendedName>
</protein>
<name>A0A849A777_9ACTN</name>
<accession>A0A849A777</accession>
<evidence type="ECO:0000313" key="1">
    <source>
        <dbReference type="EMBL" id="NNG35887.1"/>
    </source>
</evidence>
<sequence>MTALHSASRWVSQLNWAPDLATYDALAEQPDDLLVARAASGYLEYEVLLRPSWVDANRRFRWMFAPGSERTSPLNTVPAALAPLLTDQRRLSDARWSLAAGNPAAPWQLHFAPGRATVEMHIRRLHHTNPGESAAVFGAAAALGQALRSLGAITAEAPEAAAQLDAPRPLRRLDHWLRTGDGPWGATMLHDRMVQVLGPARLREVGEWINDVPAERIVHGRAGLHTVVVPETTARPAVLLGDEIAYGPKAYDLGWVLGQILVQQLLLSSEPATATGEQQNELYVRARDHFLTAYGASENPELAGRWTIARILLEIHDAAAFRDEQLHQLLDVVAELYDVAR</sequence>
<evidence type="ECO:0008006" key="3">
    <source>
        <dbReference type="Google" id="ProtNLM"/>
    </source>
</evidence>
<proteinExistence type="predicted"/>
<reference evidence="1 2" key="1">
    <citation type="submission" date="2020-05" db="EMBL/GenBank/DDBJ databases">
        <title>Nakamurella sp. DB0629 isolated from air conditioner.</title>
        <authorList>
            <person name="Kim D.H."/>
            <person name="Kim D.-U."/>
        </authorList>
    </citation>
    <scope>NUCLEOTIDE SEQUENCE [LARGE SCALE GENOMIC DNA]</scope>
    <source>
        <strain evidence="1 2">DB0629</strain>
    </source>
</reference>
<dbReference type="RefSeq" id="WP_171199576.1">
    <property type="nucleotide sequence ID" value="NZ_JABEND010000004.1"/>
</dbReference>
<dbReference type="EMBL" id="JABEND010000004">
    <property type="protein sequence ID" value="NNG35887.1"/>
    <property type="molecule type" value="Genomic_DNA"/>
</dbReference>
<dbReference type="AlphaFoldDB" id="A0A849A777"/>
<keyword evidence="2" id="KW-1185">Reference proteome</keyword>